<dbReference type="Proteomes" id="UP000030161">
    <property type="component" value="Unassembled WGS sequence"/>
</dbReference>
<protein>
    <submittedName>
        <fullName evidence="2">Uncharacterized protein</fullName>
    </submittedName>
</protein>
<accession>A0AB34PTH2</accession>
<evidence type="ECO:0000256" key="1">
    <source>
        <dbReference type="SAM" id="Phobius"/>
    </source>
</evidence>
<reference evidence="2 3" key="1">
    <citation type="submission" date="2013-12" db="EMBL/GenBank/DDBJ databases">
        <title>The Genome Sequence of Candida albicans P78048.</title>
        <authorList>
            <consortium name="The Broad Institute Genome Sequencing Platform"/>
            <consortium name="The Broad Institute Genome Sequencing Center for Infectious Disease"/>
            <person name="Cuomo C."/>
            <person name="Bennett R."/>
            <person name="Hirakawa M."/>
            <person name="Noverr M."/>
            <person name="Mitchell A."/>
            <person name="Young S.K."/>
            <person name="Zeng Q."/>
            <person name="Gargeya S."/>
            <person name="Fitzgerald M."/>
            <person name="Abouelleil A."/>
            <person name="Alvarado L."/>
            <person name="Berlin A.M."/>
            <person name="Chapman S.B."/>
            <person name="Dewar J."/>
            <person name="Goldberg J."/>
            <person name="Griggs A."/>
            <person name="Gujja S."/>
            <person name="Hansen M."/>
            <person name="Howarth C."/>
            <person name="Imamovic A."/>
            <person name="Larimer J."/>
            <person name="McCowan C."/>
            <person name="Murphy C."/>
            <person name="Pearson M."/>
            <person name="Priest M."/>
            <person name="Roberts A."/>
            <person name="Saif S."/>
            <person name="Shea T."/>
            <person name="Sykes S."/>
            <person name="Wortman J."/>
            <person name="Nusbaum C."/>
            <person name="Birren B."/>
        </authorList>
    </citation>
    <scope>NUCLEOTIDE SEQUENCE [LARGE SCALE GENOMIC DNA]</scope>
    <source>
        <strain evidence="2 3">P78048</strain>
    </source>
</reference>
<keyword evidence="1" id="KW-0472">Membrane</keyword>
<name>A0AB34PTH2_CANAX</name>
<gene>
    <name evidence="2" type="ORF">MG3_02603</name>
</gene>
<comment type="caution">
    <text evidence="2">The sequence shown here is derived from an EMBL/GenBank/DDBJ whole genome shotgun (WGS) entry which is preliminary data.</text>
</comment>
<keyword evidence="1" id="KW-0812">Transmembrane</keyword>
<dbReference type="EMBL" id="AJIX01000015">
    <property type="protein sequence ID" value="KGR12524.1"/>
    <property type="molecule type" value="Genomic_DNA"/>
</dbReference>
<keyword evidence="1" id="KW-1133">Transmembrane helix</keyword>
<feature type="transmembrane region" description="Helical" evidence="1">
    <location>
        <begin position="33"/>
        <end position="50"/>
    </location>
</feature>
<evidence type="ECO:0000313" key="3">
    <source>
        <dbReference type="Proteomes" id="UP000030161"/>
    </source>
</evidence>
<evidence type="ECO:0000313" key="2">
    <source>
        <dbReference type="EMBL" id="KGR12524.1"/>
    </source>
</evidence>
<proteinExistence type="predicted"/>
<dbReference type="AlphaFoldDB" id="A0AB34PTH2"/>
<feature type="transmembrane region" description="Helical" evidence="1">
    <location>
        <begin position="65"/>
        <end position="85"/>
    </location>
</feature>
<sequence>MTQQLILSDAIVIVKSPTLIPIGRREREMRRSFVIHFTITNFFIQTRTGLKVRNLFLFLTNDNNYLNHTNITNIFIIIIIIYKLYKLNEGYILLHHVHHEHGINPQIHLEESLLEINNQLPHHITSPKLQFHSSLMQH</sequence>
<organism evidence="2 3">
    <name type="scientific">Candida albicans P78048</name>
    <dbReference type="NCBI Taxonomy" id="1094989"/>
    <lineage>
        <taxon>Eukaryota</taxon>
        <taxon>Fungi</taxon>
        <taxon>Dikarya</taxon>
        <taxon>Ascomycota</taxon>
        <taxon>Saccharomycotina</taxon>
        <taxon>Pichiomycetes</taxon>
        <taxon>Debaryomycetaceae</taxon>
        <taxon>Candida/Lodderomyces clade</taxon>
        <taxon>Candida</taxon>
    </lineage>
</organism>